<organism evidence="1 2">
    <name type="scientific">Paenibacillus xylanivorans</name>
    <dbReference type="NCBI Taxonomy" id="1705561"/>
    <lineage>
        <taxon>Bacteria</taxon>
        <taxon>Bacillati</taxon>
        <taxon>Bacillota</taxon>
        <taxon>Bacilli</taxon>
        <taxon>Bacillales</taxon>
        <taxon>Paenibacillaceae</taxon>
        <taxon>Paenibacillus</taxon>
    </lineage>
</organism>
<evidence type="ECO:0000313" key="2">
    <source>
        <dbReference type="Proteomes" id="UP000037688"/>
    </source>
</evidence>
<keyword evidence="2" id="KW-1185">Reference proteome</keyword>
<gene>
    <name evidence="1" type="ORF">AMS66_29860</name>
</gene>
<protein>
    <submittedName>
        <fullName evidence="1">Uncharacterized protein</fullName>
    </submittedName>
</protein>
<dbReference type="PATRIC" id="fig|1705561.3.peg.6313"/>
<evidence type="ECO:0000313" key="1">
    <source>
        <dbReference type="EMBL" id="KOY12617.1"/>
    </source>
</evidence>
<dbReference type="AlphaFoldDB" id="A0A0N0C2A4"/>
<name>A0A0N0C2A4_9BACL</name>
<reference evidence="1 2" key="1">
    <citation type="submission" date="2015-08" db="EMBL/GenBank/DDBJ databases">
        <title>Draft genome sequence of cellulolytic and xylanolytic Paenibacillus sp. A59, isolated from a decaying forest soil from Patagonia, Argentina.</title>
        <authorList>
            <person name="Ghio S."/>
            <person name="Caceres A.M."/>
            <person name="Talia P."/>
            <person name="Grasso D."/>
            <person name="Campos E."/>
        </authorList>
    </citation>
    <scope>NUCLEOTIDE SEQUENCE [LARGE SCALE GENOMIC DNA]</scope>
    <source>
        <strain evidence="1 2">A59</strain>
    </source>
</reference>
<comment type="caution">
    <text evidence="1">The sequence shown here is derived from an EMBL/GenBank/DDBJ whole genome shotgun (WGS) entry which is preliminary data.</text>
</comment>
<sequence length="61" mass="6865">MIGFVRRFGNDAAIVKDFRGNDFFGNIYYGKATYLRRNGNLGGWAGDHSLNWNSTPTSMDT</sequence>
<dbReference type="EMBL" id="LITU01000083">
    <property type="protein sequence ID" value="KOY12617.1"/>
    <property type="molecule type" value="Genomic_DNA"/>
</dbReference>
<accession>A0A0N0C2A4</accession>
<dbReference type="Proteomes" id="UP000037688">
    <property type="component" value="Unassembled WGS sequence"/>
</dbReference>
<proteinExistence type="predicted"/>
<dbReference type="RefSeq" id="WP_053784240.1">
    <property type="nucleotide sequence ID" value="NZ_LITU01000083.1"/>
</dbReference>